<name>A0A0A7S898_FRIPE</name>
<feature type="domain" description="Concentrative nucleoside transporter C-terminal" evidence="9">
    <location>
        <begin position="197"/>
        <end position="395"/>
    </location>
</feature>
<feature type="transmembrane region" description="Helical" evidence="7">
    <location>
        <begin position="273"/>
        <end position="297"/>
    </location>
</feature>
<evidence type="ECO:0000259" key="10">
    <source>
        <dbReference type="Pfam" id="PF07670"/>
    </source>
</evidence>
<dbReference type="InterPro" id="IPR011642">
    <property type="entry name" value="Gate_dom"/>
</dbReference>
<dbReference type="PANTHER" id="PTHR10590:SF13">
    <property type="entry name" value="NUCLEOSIDE PERMEASE NUPC"/>
    <property type="match status" value="1"/>
</dbReference>
<evidence type="ECO:0000259" key="9">
    <source>
        <dbReference type="Pfam" id="PF07662"/>
    </source>
</evidence>
<keyword evidence="3" id="KW-1003">Cell membrane</keyword>
<dbReference type="STRING" id="1267021.FPB0191_01665"/>
<evidence type="ECO:0000256" key="1">
    <source>
        <dbReference type="ARBA" id="ARBA00004651"/>
    </source>
</evidence>
<dbReference type="InterPro" id="IPR008276">
    <property type="entry name" value="C_nuclsd_transpt"/>
</dbReference>
<keyword evidence="4 7" id="KW-0812">Transmembrane</keyword>
<dbReference type="GO" id="GO:0005337">
    <property type="term" value="F:nucleoside transmembrane transporter activity"/>
    <property type="evidence" value="ECO:0007669"/>
    <property type="project" value="InterPro"/>
</dbReference>
<dbReference type="PANTHER" id="PTHR10590">
    <property type="entry name" value="SODIUM/NUCLEOSIDE COTRANSPORTER"/>
    <property type="match status" value="1"/>
</dbReference>
<evidence type="ECO:0000259" key="8">
    <source>
        <dbReference type="Pfam" id="PF01773"/>
    </source>
</evidence>
<comment type="subcellular location">
    <subcellularLocation>
        <location evidence="1">Cell membrane</location>
        <topology evidence="1">Multi-pass membrane protein</topology>
    </subcellularLocation>
</comment>
<proteinExistence type="inferred from homology"/>
<dbReference type="Pfam" id="PF07662">
    <property type="entry name" value="Nucleos_tra2_C"/>
    <property type="match status" value="1"/>
</dbReference>
<gene>
    <name evidence="11" type="ORF">FPB0191_01665</name>
</gene>
<feature type="transmembrane region" description="Helical" evidence="7">
    <location>
        <begin position="339"/>
        <end position="358"/>
    </location>
</feature>
<evidence type="ECO:0000256" key="7">
    <source>
        <dbReference type="SAM" id="Phobius"/>
    </source>
</evidence>
<feature type="domain" description="Nucleoside transporter/FeoB GTPase Gate" evidence="10">
    <location>
        <begin position="95"/>
        <end position="195"/>
    </location>
</feature>
<dbReference type="OrthoDB" id="9766455at2"/>
<evidence type="ECO:0000256" key="3">
    <source>
        <dbReference type="ARBA" id="ARBA00022475"/>
    </source>
</evidence>
<evidence type="ECO:0000256" key="4">
    <source>
        <dbReference type="ARBA" id="ARBA00022692"/>
    </source>
</evidence>
<dbReference type="GO" id="GO:0005886">
    <property type="term" value="C:plasma membrane"/>
    <property type="evidence" value="ECO:0007669"/>
    <property type="project" value="UniProtKB-SubCell"/>
</dbReference>
<keyword evidence="12" id="KW-1185">Reference proteome</keyword>
<reference evidence="11 12" key="1">
    <citation type="journal article" date="2014" name="Appl. Environ. Microbiol.">
        <title>Gut symbionts from distinct hosts exhibit genotoxic activity via divergent colibactin biosynthetic pathways.</title>
        <authorList>
            <person name="Engel P."/>
            <person name="Vizcaino M.I."/>
            <person name="Crawford J.M."/>
        </authorList>
    </citation>
    <scope>NUCLEOTIDE SEQUENCE [LARGE SCALE GENOMIC DNA]</scope>
    <source>
        <strain evidence="11 12">PEB0191</strain>
    </source>
</reference>
<dbReference type="KEGG" id="fpp:FPB0191_01665"/>
<evidence type="ECO:0000256" key="5">
    <source>
        <dbReference type="ARBA" id="ARBA00022989"/>
    </source>
</evidence>
<dbReference type="Pfam" id="PF01773">
    <property type="entry name" value="Nucleos_tra2_N"/>
    <property type="match status" value="1"/>
</dbReference>
<feature type="transmembrane region" description="Helical" evidence="7">
    <location>
        <begin position="92"/>
        <end position="115"/>
    </location>
</feature>
<feature type="domain" description="Concentrative nucleoside transporter N-terminal" evidence="8">
    <location>
        <begin position="9"/>
        <end position="81"/>
    </location>
</feature>
<dbReference type="GO" id="GO:0015293">
    <property type="term" value="F:symporter activity"/>
    <property type="evidence" value="ECO:0007669"/>
    <property type="project" value="TreeGrafter"/>
</dbReference>
<dbReference type="EMBL" id="CP009056">
    <property type="protein sequence ID" value="AJA45481.1"/>
    <property type="molecule type" value="Genomic_DNA"/>
</dbReference>
<sequence>MKYLIGVVSILVILLLAWIASFNRNKVRYKPILVMLVVQVILTFILLNTSFGQFLIGGITTGFNYLLGYAQQGVDFVFGGMVNVDAEGNHGFTFFINVLLPIVFISALIGILQYFRIMSIVIKGLGYVISKINGMGKLESYNAVAALILGQQEVFISIKKQLDHLPEKRLYTLCTSAMSTVSMAIIGAYMNILNPQYVVIAVILNLFGGFIIASIINPYLVDHRDEEIEFKEEKRQAFFQMLGEYIIDGFKVAVIVGAMLIGFIALIAMVNGIFAAIFQVTFVHVLGYLFSPFAFLIGVPWNECVLAGEVMATKLLTNEFAAMTLFADNVGKFSEHSQAVISVFLVSFANFSSIGIISGALKALNEKQGYAIAKHGLRLLYGASLVSLLSATIVGLIFGLQF</sequence>
<dbReference type="Pfam" id="PF07670">
    <property type="entry name" value="Gate"/>
    <property type="match status" value="1"/>
</dbReference>
<comment type="similarity">
    <text evidence="2">Belongs to the concentrative nucleoside transporter (CNT) (TC 2.A.41) family.</text>
</comment>
<evidence type="ECO:0000313" key="12">
    <source>
        <dbReference type="Proteomes" id="UP000030901"/>
    </source>
</evidence>
<feature type="transmembrane region" description="Helical" evidence="7">
    <location>
        <begin position="379"/>
        <end position="400"/>
    </location>
</feature>
<protein>
    <submittedName>
        <fullName evidence="11">Nucleoside permease</fullName>
    </submittedName>
</protein>
<feature type="transmembrane region" description="Helical" evidence="7">
    <location>
        <begin position="29"/>
        <end position="47"/>
    </location>
</feature>
<feature type="transmembrane region" description="Helical" evidence="7">
    <location>
        <begin position="242"/>
        <end position="267"/>
    </location>
</feature>
<evidence type="ECO:0000313" key="11">
    <source>
        <dbReference type="EMBL" id="AJA45481.1"/>
    </source>
</evidence>
<evidence type="ECO:0000256" key="2">
    <source>
        <dbReference type="ARBA" id="ARBA00009033"/>
    </source>
</evidence>
<organism evidence="11 12">
    <name type="scientific">Frischella perrara</name>
    <dbReference type="NCBI Taxonomy" id="1267021"/>
    <lineage>
        <taxon>Bacteria</taxon>
        <taxon>Pseudomonadati</taxon>
        <taxon>Pseudomonadota</taxon>
        <taxon>Gammaproteobacteria</taxon>
        <taxon>Orbales</taxon>
        <taxon>Orbaceae</taxon>
        <taxon>Frischella</taxon>
    </lineage>
</organism>
<keyword evidence="6 7" id="KW-0472">Membrane</keyword>
<accession>A0A0A7S898</accession>
<dbReference type="HOGENOM" id="CLU_016813_0_0_6"/>
<dbReference type="InterPro" id="IPR002668">
    <property type="entry name" value="CNT_N_dom"/>
</dbReference>
<keyword evidence="5 7" id="KW-1133">Transmembrane helix</keyword>
<feature type="transmembrane region" description="Helical" evidence="7">
    <location>
        <begin position="198"/>
        <end position="221"/>
    </location>
</feature>
<dbReference type="InterPro" id="IPR011657">
    <property type="entry name" value="CNT_C_dom"/>
</dbReference>
<dbReference type="Proteomes" id="UP000030901">
    <property type="component" value="Chromosome"/>
</dbReference>
<dbReference type="RefSeq" id="WP_039105265.1">
    <property type="nucleotide sequence ID" value="NZ_CALYQC010000076.1"/>
</dbReference>
<dbReference type="AlphaFoldDB" id="A0A0A7S898"/>
<evidence type="ECO:0000256" key="6">
    <source>
        <dbReference type="ARBA" id="ARBA00023136"/>
    </source>
</evidence>